<evidence type="ECO:0000313" key="1">
    <source>
        <dbReference type="EMBL" id="GBM43172.1"/>
    </source>
</evidence>
<comment type="caution">
    <text evidence="1">The sequence shown here is derived from an EMBL/GenBank/DDBJ whole genome shotgun (WGS) entry which is preliminary data.</text>
</comment>
<protein>
    <submittedName>
        <fullName evidence="1">Uncharacterized protein</fullName>
    </submittedName>
</protein>
<evidence type="ECO:0000313" key="2">
    <source>
        <dbReference type="Proteomes" id="UP000499080"/>
    </source>
</evidence>
<feature type="non-terminal residue" evidence="1">
    <location>
        <position position="50"/>
    </location>
</feature>
<dbReference type="AlphaFoldDB" id="A0A4Y2FNW9"/>
<sequence length="50" mass="5681">MCKSGLERVFIFQSDSAEDSETQKSGHVSFKMPKKTLFRSQPLLPPPKLK</sequence>
<gene>
    <name evidence="1" type="ORF">AVEN_247143_1</name>
</gene>
<dbReference type="Proteomes" id="UP000499080">
    <property type="component" value="Unassembled WGS sequence"/>
</dbReference>
<dbReference type="EMBL" id="BGPR01096765">
    <property type="protein sequence ID" value="GBM43172.1"/>
    <property type="molecule type" value="Genomic_DNA"/>
</dbReference>
<proteinExistence type="predicted"/>
<name>A0A4Y2FNW9_ARAVE</name>
<reference evidence="1 2" key="1">
    <citation type="journal article" date="2019" name="Sci. Rep.">
        <title>Orb-weaving spider Araneus ventricosus genome elucidates the spidroin gene catalogue.</title>
        <authorList>
            <person name="Kono N."/>
            <person name="Nakamura H."/>
            <person name="Ohtoshi R."/>
            <person name="Moran D.A.P."/>
            <person name="Shinohara A."/>
            <person name="Yoshida Y."/>
            <person name="Fujiwara M."/>
            <person name="Mori M."/>
            <person name="Tomita M."/>
            <person name="Arakawa K."/>
        </authorList>
    </citation>
    <scope>NUCLEOTIDE SEQUENCE [LARGE SCALE GENOMIC DNA]</scope>
</reference>
<keyword evidence="2" id="KW-1185">Reference proteome</keyword>
<organism evidence="1 2">
    <name type="scientific">Araneus ventricosus</name>
    <name type="common">Orbweaver spider</name>
    <name type="synonym">Epeira ventricosa</name>
    <dbReference type="NCBI Taxonomy" id="182803"/>
    <lineage>
        <taxon>Eukaryota</taxon>
        <taxon>Metazoa</taxon>
        <taxon>Ecdysozoa</taxon>
        <taxon>Arthropoda</taxon>
        <taxon>Chelicerata</taxon>
        <taxon>Arachnida</taxon>
        <taxon>Araneae</taxon>
        <taxon>Araneomorphae</taxon>
        <taxon>Entelegynae</taxon>
        <taxon>Araneoidea</taxon>
        <taxon>Araneidae</taxon>
        <taxon>Araneus</taxon>
    </lineage>
</organism>
<accession>A0A4Y2FNW9</accession>